<dbReference type="Proteomes" id="UP000552045">
    <property type="component" value="Unassembled WGS sequence"/>
</dbReference>
<accession>A0A7Y9ESG5</accession>
<evidence type="ECO:0000313" key="2">
    <source>
        <dbReference type="EMBL" id="NYD53128.1"/>
    </source>
</evidence>
<feature type="transmembrane region" description="Helical" evidence="1">
    <location>
        <begin position="12"/>
        <end position="33"/>
    </location>
</feature>
<organism evidence="2 3">
    <name type="scientific">Microbacterium pseudoresistens</name>
    <dbReference type="NCBI Taxonomy" id="640634"/>
    <lineage>
        <taxon>Bacteria</taxon>
        <taxon>Bacillati</taxon>
        <taxon>Actinomycetota</taxon>
        <taxon>Actinomycetes</taxon>
        <taxon>Micrococcales</taxon>
        <taxon>Microbacteriaceae</taxon>
        <taxon>Microbacterium</taxon>
    </lineage>
</organism>
<proteinExistence type="predicted"/>
<dbReference type="AlphaFoldDB" id="A0A7Y9ESG5"/>
<sequence>MLDAAFLSHVLFWFIGAMTLAGSVLTVGALCVMGRSGYRKD</sequence>
<evidence type="ECO:0000256" key="1">
    <source>
        <dbReference type="SAM" id="Phobius"/>
    </source>
</evidence>
<keyword evidence="1" id="KW-0472">Membrane</keyword>
<dbReference type="RefSeq" id="WP_281370255.1">
    <property type="nucleotide sequence ID" value="NZ_BAABLC010000003.1"/>
</dbReference>
<reference evidence="2 3" key="1">
    <citation type="submission" date="2020-07" db="EMBL/GenBank/DDBJ databases">
        <title>Sequencing the genomes of 1000 actinobacteria strains.</title>
        <authorList>
            <person name="Klenk H.-P."/>
        </authorList>
    </citation>
    <scope>NUCLEOTIDE SEQUENCE [LARGE SCALE GENOMIC DNA]</scope>
    <source>
        <strain evidence="2 3">DSM 22185</strain>
    </source>
</reference>
<comment type="caution">
    <text evidence="2">The sequence shown here is derived from an EMBL/GenBank/DDBJ whole genome shotgun (WGS) entry which is preliminary data.</text>
</comment>
<gene>
    <name evidence="2" type="ORF">BKA02_000183</name>
</gene>
<protein>
    <submittedName>
        <fullName evidence="2">Uncharacterized protein</fullName>
    </submittedName>
</protein>
<dbReference type="EMBL" id="JACCBH010000001">
    <property type="protein sequence ID" value="NYD53128.1"/>
    <property type="molecule type" value="Genomic_DNA"/>
</dbReference>
<evidence type="ECO:0000313" key="3">
    <source>
        <dbReference type="Proteomes" id="UP000552045"/>
    </source>
</evidence>
<keyword evidence="1" id="KW-1133">Transmembrane helix</keyword>
<keyword evidence="1" id="KW-0812">Transmembrane</keyword>
<name>A0A7Y9ESG5_9MICO</name>
<keyword evidence="3" id="KW-1185">Reference proteome</keyword>